<keyword evidence="2 3" id="KW-0238">DNA-binding</keyword>
<dbReference type="InterPro" id="IPR001647">
    <property type="entry name" value="HTH_TetR"/>
</dbReference>
<dbReference type="PROSITE" id="PS50977">
    <property type="entry name" value="HTH_TETR_2"/>
    <property type="match status" value="1"/>
</dbReference>
<dbReference type="InterPro" id="IPR050624">
    <property type="entry name" value="HTH-type_Tx_Regulator"/>
</dbReference>
<comment type="caution">
    <text evidence="5">The sequence shown here is derived from an EMBL/GenBank/DDBJ whole genome shotgun (WGS) entry which is preliminary data.</text>
</comment>
<keyword evidence="6" id="KW-1185">Reference proteome</keyword>
<dbReference type="NCBIfam" id="NF037937">
    <property type="entry name" value="septum_RefZ"/>
    <property type="match status" value="1"/>
</dbReference>
<protein>
    <submittedName>
        <fullName evidence="5">Forespore capture DNA-binding protein RefZ</fullName>
    </submittedName>
</protein>
<dbReference type="EMBL" id="JAHQCS010000183">
    <property type="protein sequence ID" value="MBU9714667.1"/>
    <property type="molecule type" value="Genomic_DNA"/>
</dbReference>
<evidence type="ECO:0000313" key="5">
    <source>
        <dbReference type="EMBL" id="MBU9714667.1"/>
    </source>
</evidence>
<sequence>MGKKASKEKVINAAIELFNVQGFSGTSVRDIAKKAECNVALISYYFGSKQGLLEQLITEFLEEYVLKIENQVIRAEKQEDTAYDCLLRAIWDVMVYQQTKHALARFVHREITLDTTLVRELMTTYLAKEKHLFVSLMHIAYENKEIASLPNEYFVLQLRGMLTMPFLHPQYIREVYHLMPHENHFMDQYFSELAEWIASHFLEEVTKNMNRNIPTD</sequence>
<dbReference type="PANTHER" id="PTHR43479">
    <property type="entry name" value="ACREF/ENVCD OPERON REPRESSOR-RELATED"/>
    <property type="match status" value="1"/>
</dbReference>
<dbReference type="Pfam" id="PF00440">
    <property type="entry name" value="TetR_N"/>
    <property type="match status" value="1"/>
</dbReference>
<reference evidence="5 6" key="1">
    <citation type="submission" date="2021-06" db="EMBL/GenBank/DDBJ databases">
        <title>Bacillus sp. RD4P76, an endophyte from a halophyte.</title>
        <authorList>
            <person name="Sun J.-Q."/>
        </authorList>
    </citation>
    <scope>NUCLEOTIDE SEQUENCE [LARGE SCALE GENOMIC DNA]</scope>
    <source>
        <strain evidence="5 6">CGMCC 1.15917</strain>
    </source>
</reference>
<evidence type="ECO:0000256" key="3">
    <source>
        <dbReference type="PROSITE-ProRule" id="PRU00335"/>
    </source>
</evidence>
<evidence type="ECO:0000256" key="1">
    <source>
        <dbReference type="ARBA" id="ARBA00022491"/>
    </source>
</evidence>
<feature type="DNA-binding region" description="H-T-H motif" evidence="3">
    <location>
        <begin position="27"/>
        <end position="46"/>
    </location>
</feature>
<dbReference type="GO" id="GO:0003677">
    <property type="term" value="F:DNA binding"/>
    <property type="evidence" value="ECO:0007669"/>
    <property type="project" value="UniProtKB-KW"/>
</dbReference>
<proteinExistence type="predicted"/>
<evidence type="ECO:0000313" key="6">
    <source>
        <dbReference type="Proteomes" id="UP000784880"/>
    </source>
</evidence>
<gene>
    <name evidence="5" type="primary">refZ</name>
    <name evidence="5" type="ORF">KS419_23255</name>
</gene>
<dbReference type="PANTHER" id="PTHR43479:SF11">
    <property type="entry name" value="ACREF_ENVCD OPERON REPRESSOR-RELATED"/>
    <property type="match status" value="1"/>
</dbReference>
<evidence type="ECO:0000259" key="4">
    <source>
        <dbReference type="PROSITE" id="PS50977"/>
    </source>
</evidence>
<keyword evidence="1" id="KW-0678">Repressor</keyword>
<dbReference type="Proteomes" id="UP000784880">
    <property type="component" value="Unassembled WGS sequence"/>
</dbReference>
<evidence type="ECO:0000256" key="2">
    <source>
        <dbReference type="ARBA" id="ARBA00023125"/>
    </source>
</evidence>
<name>A0ABS6JPD4_9BACI</name>
<feature type="domain" description="HTH tetR-type" evidence="4">
    <location>
        <begin position="4"/>
        <end position="64"/>
    </location>
</feature>
<organism evidence="5 6">
    <name type="scientific">Evansella tamaricis</name>
    <dbReference type="NCBI Taxonomy" id="2069301"/>
    <lineage>
        <taxon>Bacteria</taxon>
        <taxon>Bacillati</taxon>
        <taxon>Bacillota</taxon>
        <taxon>Bacilli</taxon>
        <taxon>Bacillales</taxon>
        <taxon>Bacillaceae</taxon>
        <taxon>Evansella</taxon>
    </lineage>
</organism>
<accession>A0ABS6JPD4</accession>
<dbReference type="RefSeq" id="WP_217069429.1">
    <property type="nucleotide sequence ID" value="NZ_JAHQCS010000183.1"/>
</dbReference>